<comment type="caution">
    <text evidence="4">The sequence shown here is derived from an EMBL/GenBank/DDBJ whole genome shotgun (WGS) entry which is preliminary data.</text>
</comment>
<dbReference type="Pfam" id="PF07804">
    <property type="entry name" value="HipA_C"/>
    <property type="match status" value="1"/>
</dbReference>
<evidence type="ECO:0000259" key="3">
    <source>
        <dbReference type="Pfam" id="PF07804"/>
    </source>
</evidence>
<dbReference type="GO" id="GO:0016301">
    <property type="term" value="F:kinase activity"/>
    <property type="evidence" value="ECO:0007669"/>
    <property type="project" value="UniProtKB-KW"/>
</dbReference>
<protein>
    <recommendedName>
        <fullName evidence="3">HipA-like C-terminal domain-containing protein</fullName>
    </recommendedName>
</protein>
<dbReference type="EMBL" id="BQNZ01000003">
    <property type="protein sequence ID" value="GKH73519.1"/>
    <property type="molecule type" value="Genomic_DNA"/>
</dbReference>
<evidence type="ECO:0000313" key="5">
    <source>
        <dbReference type="Proteomes" id="UP001055114"/>
    </source>
</evidence>
<keyword evidence="2" id="KW-0418">Kinase</keyword>
<gene>
    <name evidence="4" type="ORF">CE91St3_33820</name>
</gene>
<evidence type="ECO:0000256" key="2">
    <source>
        <dbReference type="ARBA" id="ARBA00022777"/>
    </source>
</evidence>
<evidence type="ECO:0000256" key="1">
    <source>
        <dbReference type="ARBA" id="ARBA00022679"/>
    </source>
</evidence>
<proteinExistence type="predicted"/>
<reference evidence="4" key="1">
    <citation type="submission" date="2022-01" db="EMBL/GenBank/DDBJ databases">
        <title>Novel bile acid biosynthetic pathways are enriched in the microbiome of centenarians.</title>
        <authorList>
            <person name="Sato Y."/>
            <person name="Atarashi K."/>
            <person name="Plichta R.D."/>
            <person name="Arai Y."/>
            <person name="Sasajima S."/>
            <person name="Kearney M.S."/>
            <person name="Suda W."/>
            <person name="Takeshita K."/>
            <person name="Sasaki T."/>
            <person name="Okamoto S."/>
            <person name="Skelly N.A."/>
            <person name="Okamura Y."/>
            <person name="Vlamakis H."/>
            <person name="Li Y."/>
            <person name="Tanoue T."/>
            <person name="Takei H."/>
            <person name="Nittono H."/>
            <person name="Narushima S."/>
            <person name="Irie J."/>
            <person name="Itoh H."/>
            <person name="Moriya K."/>
            <person name="Sugiura Y."/>
            <person name="Suematsu M."/>
            <person name="Moritoki N."/>
            <person name="Shibata S."/>
            <person name="Littman R.D."/>
            <person name="Fischbach A.M."/>
            <person name="Uwamino Y."/>
            <person name="Inoue T."/>
            <person name="Honda A."/>
            <person name="Hattori M."/>
            <person name="Murai T."/>
            <person name="Xavier J.R."/>
            <person name="Hirose N."/>
            <person name="Honda K."/>
        </authorList>
    </citation>
    <scope>NUCLEOTIDE SEQUENCE</scope>
    <source>
        <strain evidence="4">CE91-St3</strain>
    </source>
</reference>
<organism evidence="4 5">
    <name type="scientific">Parabacteroides merdae</name>
    <dbReference type="NCBI Taxonomy" id="46503"/>
    <lineage>
        <taxon>Bacteria</taxon>
        <taxon>Pseudomonadati</taxon>
        <taxon>Bacteroidota</taxon>
        <taxon>Bacteroidia</taxon>
        <taxon>Bacteroidales</taxon>
        <taxon>Tannerellaceae</taxon>
        <taxon>Parabacteroides</taxon>
    </lineage>
</organism>
<feature type="domain" description="HipA-like C-terminal" evidence="3">
    <location>
        <begin position="3"/>
        <end position="71"/>
    </location>
</feature>
<keyword evidence="1" id="KW-0808">Transferase</keyword>
<accession>A0AA37NZS8</accession>
<dbReference type="Proteomes" id="UP001055114">
    <property type="component" value="Unassembled WGS sequence"/>
</dbReference>
<sequence length="115" mass="13090">MDKQGKWKLSPAYDLCYSYTPGGKWTNSHQLSLNGKQDNFTMADLQKVGENMGIREHKQIIEEVQETVSHWHEIAKDCEAKPEHADFIEKNCSCSASNCIRSKCLTLPTNKNRSS</sequence>
<dbReference type="AlphaFoldDB" id="A0AA37NZS8"/>
<dbReference type="InterPro" id="IPR012893">
    <property type="entry name" value="HipA-like_C"/>
</dbReference>
<evidence type="ECO:0000313" key="4">
    <source>
        <dbReference type="EMBL" id="GKH73519.1"/>
    </source>
</evidence>
<name>A0AA37NZS8_9BACT</name>